<comment type="caution">
    <text evidence="6">The sequence shown here is derived from an EMBL/GenBank/DDBJ whole genome shotgun (WGS) entry which is preliminary data.</text>
</comment>
<dbReference type="PANTHER" id="PTHR45580:SF7">
    <property type="entry name" value="CARBOXYLESTERASE TYPE B DOMAIN-CONTAINING PROTEIN-RELATED"/>
    <property type="match status" value="1"/>
</dbReference>
<dbReference type="Proteomes" id="UP001175271">
    <property type="component" value="Unassembled WGS sequence"/>
</dbReference>
<evidence type="ECO:0000313" key="6">
    <source>
        <dbReference type="EMBL" id="KAK0414733.1"/>
    </source>
</evidence>
<comment type="similarity">
    <text evidence="1 4">Belongs to the type-B carboxylesterase/lipase family.</text>
</comment>
<keyword evidence="7" id="KW-1185">Reference proteome</keyword>
<evidence type="ECO:0000256" key="1">
    <source>
        <dbReference type="ARBA" id="ARBA00005964"/>
    </source>
</evidence>
<dbReference type="InterPro" id="IPR029058">
    <property type="entry name" value="AB_hydrolase_fold"/>
</dbReference>
<sequence>MLSVVALLSSIVAVFCVEDDLLIRQLSLGAVHGRILSAPNVTGYAFQGIPYAEPPIGGLRFMAPQPKNHWDGVLETKAYRKDCMWNTSASPAHVPYDQLSEDCLYLNIFSSEKCLKEGNCSVVFFIHGGAWRSEGPSFFKAETLIENFASEERNIVFVNFAYRLGFLGLVNLAPEIELLSTVQNLALHDQLTALKFIKKEISSFGGDPNKITLMGHSSGGDNAYALYLSPQTSDLISQVIVMAGPDVEQELVKDQNTKASRKIAELAGCATEKTDYSRADSVEDVLKCLRALPVEELLDLQRVVEATGLEFTKEALDQGGPDPIFPYPMADLIKKKRPLPILTGTTKKELNGVTFGAVADGSIHVDKLLAFCRSTVGLAKAVNIEEGAKQCMDRYSDPVSAEEIFNDFFFFTSAYNVAKSSFETGAPTYLYQFEYSDIGRAHYVKPNYSIPKHRRPFHGQELAYLLGIYRGAFTPKDVQIQKQWSQLFVNFINTGNPGFGFEPFYPGRGNYLAINFDSDGEMAAKVTEGFHFEAVNFWNGLKGKSSRVDSLPDILDRSVCTSSSCRR</sequence>
<evidence type="ECO:0000259" key="5">
    <source>
        <dbReference type="Pfam" id="PF00135"/>
    </source>
</evidence>
<feature type="domain" description="Carboxylesterase type B" evidence="5">
    <location>
        <begin position="24"/>
        <end position="538"/>
    </location>
</feature>
<keyword evidence="4" id="KW-0732">Signal</keyword>
<dbReference type="SUPFAM" id="SSF53474">
    <property type="entry name" value="alpha/beta-Hydrolases"/>
    <property type="match status" value="1"/>
</dbReference>
<dbReference type="InterPro" id="IPR002018">
    <property type="entry name" value="CarbesteraseB"/>
</dbReference>
<organism evidence="6 7">
    <name type="scientific">Steinernema hermaphroditum</name>
    <dbReference type="NCBI Taxonomy" id="289476"/>
    <lineage>
        <taxon>Eukaryota</taxon>
        <taxon>Metazoa</taxon>
        <taxon>Ecdysozoa</taxon>
        <taxon>Nematoda</taxon>
        <taxon>Chromadorea</taxon>
        <taxon>Rhabditida</taxon>
        <taxon>Tylenchina</taxon>
        <taxon>Panagrolaimomorpha</taxon>
        <taxon>Strongyloidoidea</taxon>
        <taxon>Steinernematidae</taxon>
        <taxon>Steinernema</taxon>
    </lineage>
</organism>
<evidence type="ECO:0000256" key="3">
    <source>
        <dbReference type="ARBA" id="ARBA00022801"/>
    </source>
</evidence>
<evidence type="ECO:0000256" key="4">
    <source>
        <dbReference type="RuleBase" id="RU361235"/>
    </source>
</evidence>
<dbReference type="GO" id="GO:0052689">
    <property type="term" value="F:carboxylic ester hydrolase activity"/>
    <property type="evidence" value="ECO:0007669"/>
    <property type="project" value="UniProtKB-KW"/>
</dbReference>
<gene>
    <name evidence="6" type="ORF">QR680_011592</name>
</gene>
<dbReference type="InterPro" id="IPR019826">
    <property type="entry name" value="Carboxylesterase_B_AS"/>
</dbReference>
<dbReference type="EC" id="3.1.1.-" evidence="4"/>
<dbReference type="Gene3D" id="3.40.50.1820">
    <property type="entry name" value="alpha/beta hydrolase"/>
    <property type="match status" value="1"/>
</dbReference>
<feature type="signal peptide" evidence="4">
    <location>
        <begin position="1"/>
        <end position="16"/>
    </location>
</feature>
<keyword evidence="3 4" id="KW-0378">Hydrolase</keyword>
<proteinExistence type="inferred from homology"/>
<feature type="chain" id="PRO_5041488382" description="Carboxylic ester hydrolase" evidence="4">
    <location>
        <begin position="17"/>
        <end position="567"/>
    </location>
</feature>
<accession>A0AA39I1A0</accession>
<protein>
    <recommendedName>
        <fullName evidence="4">Carboxylic ester hydrolase</fullName>
        <ecNumber evidence="4">3.1.1.-</ecNumber>
    </recommendedName>
</protein>
<dbReference type="Pfam" id="PF00135">
    <property type="entry name" value="COesterase"/>
    <property type="match status" value="1"/>
</dbReference>
<evidence type="ECO:0000256" key="2">
    <source>
        <dbReference type="ARBA" id="ARBA00022487"/>
    </source>
</evidence>
<dbReference type="EMBL" id="JAUCMV010000002">
    <property type="protein sequence ID" value="KAK0414733.1"/>
    <property type="molecule type" value="Genomic_DNA"/>
</dbReference>
<dbReference type="PANTHER" id="PTHR45580">
    <property type="entry name" value="PROTEIN CBG05369"/>
    <property type="match status" value="1"/>
</dbReference>
<name>A0AA39I1A0_9BILA</name>
<keyword evidence="2" id="KW-0719">Serine esterase</keyword>
<reference evidence="6" key="1">
    <citation type="submission" date="2023-06" db="EMBL/GenBank/DDBJ databases">
        <title>Genomic analysis of the entomopathogenic nematode Steinernema hermaphroditum.</title>
        <authorList>
            <person name="Schwarz E.M."/>
            <person name="Heppert J.K."/>
            <person name="Baniya A."/>
            <person name="Schwartz H.T."/>
            <person name="Tan C.-H."/>
            <person name="Antoshechkin I."/>
            <person name="Sternberg P.W."/>
            <person name="Goodrich-Blair H."/>
            <person name="Dillman A.R."/>
        </authorList>
    </citation>
    <scope>NUCLEOTIDE SEQUENCE</scope>
    <source>
        <strain evidence="6">PS9179</strain>
        <tissue evidence="6">Whole animal</tissue>
    </source>
</reference>
<dbReference type="AlphaFoldDB" id="A0AA39I1A0"/>
<evidence type="ECO:0000313" key="7">
    <source>
        <dbReference type="Proteomes" id="UP001175271"/>
    </source>
</evidence>
<dbReference type="PROSITE" id="PS00122">
    <property type="entry name" value="CARBOXYLESTERASE_B_1"/>
    <property type="match status" value="1"/>
</dbReference>